<dbReference type="RefSeq" id="WP_204711856.1">
    <property type="nucleotide sequence ID" value="NZ_JBHSZV010000051.1"/>
</dbReference>
<evidence type="ECO:0000256" key="1">
    <source>
        <dbReference type="SAM" id="Phobius"/>
    </source>
</evidence>
<dbReference type="EMBL" id="JBHSZV010000051">
    <property type="protein sequence ID" value="MFC7063614.1"/>
    <property type="molecule type" value="Genomic_DNA"/>
</dbReference>
<gene>
    <name evidence="2" type="ORF">ACFQIC_17535</name>
</gene>
<feature type="transmembrane region" description="Helical" evidence="1">
    <location>
        <begin position="12"/>
        <end position="32"/>
    </location>
</feature>
<feature type="transmembrane region" description="Helical" evidence="1">
    <location>
        <begin position="38"/>
        <end position="60"/>
    </location>
</feature>
<evidence type="ECO:0000313" key="3">
    <source>
        <dbReference type="Proteomes" id="UP001596410"/>
    </source>
</evidence>
<organism evidence="2 3">
    <name type="scientific">Halobacillus seohaensis</name>
    <dbReference type="NCBI Taxonomy" id="447421"/>
    <lineage>
        <taxon>Bacteria</taxon>
        <taxon>Bacillati</taxon>
        <taxon>Bacillota</taxon>
        <taxon>Bacilli</taxon>
        <taxon>Bacillales</taxon>
        <taxon>Bacillaceae</taxon>
        <taxon>Halobacillus</taxon>
    </lineage>
</organism>
<keyword evidence="1" id="KW-0472">Membrane</keyword>
<keyword evidence="1" id="KW-0812">Transmembrane</keyword>
<sequence length="78" mass="8648">MFYSVTLQKILIFLGIGVTIGAVVGFSAVLGFELDGSVFVLSMFLSILTVFAAAMYAELYHIREAVNKQRQQQNQSKK</sequence>
<proteinExistence type="predicted"/>
<accession>A0ABW2EMM4</accession>
<evidence type="ECO:0000313" key="2">
    <source>
        <dbReference type="EMBL" id="MFC7063614.1"/>
    </source>
</evidence>
<protein>
    <submittedName>
        <fullName evidence="2">Uncharacterized protein</fullName>
    </submittedName>
</protein>
<comment type="caution">
    <text evidence="2">The sequence shown here is derived from an EMBL/GenBank/DDBJ whole genome shotgun (WGS) entry which is preliminary data.</text>
</comment>
<keyword evidence="1" id="KW-1133">Transmembrane helix</keyword>
<reference evidence="3" key="1">
    <citation type="journal article" date="2019" name="Int. J. Syst. Evol. Microbiol.">
        <title>The Global Catalogue of Microorganisms (GCM) 10K type strain sequencing project: providing services to taxonomists for standard genome sequencing and annotation.</title>
        <authorList>
            <consortium name="The Broad Institute Genomics Platform"/>
            <consortium name="The Broad Institute Genome Sequencing Center for Infectious Disease"/>
            <person name="Wu L."/>
            <person name="Ma J."/>
        </authorList>
    </citation>
    <scope>NUCLEOTIDE SEQUENCE [LARGE SCALE GENOMIC DNA]</scope>
    <source>
        <strain evidence="3">CGMCC 4.1621</strain>
    </source>
</reference>
<name>A0ABW2EMM4_9BACI</name>
<dbReference type="Proteomes" id="UP001596410">
    <property type="component" value="Unassembled WGS sequence"/>
</dbReference>
<keyword evidence="3" id="KW-1185">Reference proteome</keyword>